<protein>
    <submittedName>
        <fullName evidence="2">Uncharacterized protein</fullName>
    </submittedName>
</protein>
<dbReference type="Proteomes" id="UP000800038">
    <property type="component" value="Unassembled WGS sequence"/>
</dbReference>
<gene>
    <name evidence="2" type="ORF">EJ02DRAFT_457472</name>
</gene>
<evidence type="ECO:0000313" key="3">
    <source>
        <dbReference type="Proteomes" id="UP000800038"/>
    </source>
</evidence>
<dbReference type="AlphaFoldDB" id="A0A6A5SGA3"/>
<proteinExistence type="predicted"/>
<reference evidence="2" key="1">
    <citation type="journal article" date="2020" name="Stud. Mycol.">
        <title>101 Dothideomycetes genomes: a test case for predicting lifestyles and emergence of pathogens.</title>
        <authorList>
            <person name="Haridas S."/>
            <person name="Albert R."/>
            <person name="Binder M."/>
            <person name="Bloem J."/>
            <person name="Labutti K."/>
            <person name="Salamov A."/>
            <person name="Andreopoulos B."/>
            <person name="Baker S."/>
            <person name="Barry K."/>
            <person name="Bills G."/>
            <person name="Bluhm B."/>
            <person name="Cannon C."/>
            <person name="Castanera R."/>
            <person name="Culley D."/>
            <person name="Daum C."/>
            <person name="Ezra D."/>
            <person name="Gonzalez J."/>
            <person name="Henrissat B."/>
            <person name="Kuo A."/>
            <person name="Liang C."/>
            <person name="Lipzen A."/>
            <person name="Lutzoni F."/>
            <person name="Magnuson J."/>
            <person name="Mondo S."/>
            <person name="Nolan M."/>
            <person name="Ohm R."/>
            <person name="Pangilinan J."/>
            <person name="Park H.-J."/>
            <person name="Ramirez L."/>
            <person name="Alfaro M."/>
            <person name="Sun H."/>
            <person name="Tritt A."/>
            <person name="Yoshinaga Y."/>
            <person name="Zwiers L.-H."/>
            <person name="Turgeon B."/>
            <person name="Goodwin S."/>
            <person name="Spatafora J."/>
            <person name="Crous P."/>
            <person name="Grigoriev I."/>
        </authorList>
    </citation>
    <scope>NUCLEOTIDE SEQUENCE</scope>
    <source>
        <strain evidence="2">CBS 161.51</strain>
    </source>
</reference>
<name>A0A6A5SGA3_9PLEO</name>
<evidence type="ECO:0000256" key="1">
    <source>
        <dbReference type="SAM" id="MobiDB-lite"/>
    </source>
</evidence>
<sequence>MTSEDPSRHISVSRLRNGGVDSSPRLTLDTRNGLRLRHAHAPASISVHTGSAHTKAFVSHNLLSTGPAGYVYTPLYVRTPGLESFSDDFGVRFESRLSFCRLVWRWCLNAGKKFRFNKLKTWAEKKVSGLYKQ</sequence>
<organism evidence="2 3">
    <name type="scientific">Clathrospora elynae</name>
    <dbReference type="NCBI Taxonomy" id="706981"/>
    <lineage>
        <taxon>Eukaryota</taxon>
        <taxon>Fungi</taxon>
        <taxon>Dikarya</taxon>
        <taxon>Ascomycota</taxon>
        <taxon>Pezizomycotina</taxon>
        <taxon>Dothideomycetes</taxon>
        <taxon>Pleosporomycetidae</taxon>
        <taxon>Pleosporales</taxon>
        <taxon>Diademaceae</taxon>
        <taxon>Clathrospora</taxon>
    </lineage>
</organism>
<keyword evidence="3" id="KW-1185">Reference proteome</keyword>
<dbReference type="EMBL" id="ML976093">
    <property type="protein sequence ID" value="KAF1938882.1"/>
    <property type="molecule type" value="Genomic_DNA"/>
</dbReference>
<accession>A0A6A5SGA3</accession>
<feature type="region of interest" description="Disordered" evidence="1">
    <location>
        <begin position="1"/>
        <end position="23"/>
    </location>
</feature>
<dbReference type="OrthoDB" id="3680994at2759"/>
<evidence type="ECO:0000313" key="2">
    <source>
        <dbReference type="EMBL" id="KAF1938882.1"/>
    </source>
</evidence>